<accession>A0A8J2ICF4</accession>
<proteinExistence type="predicted"/>
<gene>
    <name evidence="1" type="ORF">ALTATR162_LOCUS9490</name>
</gene>
<sequence length="171" mass="19383">MSLPKTKHGYDTARAWKDITTTQRKLELKSLLAALPSKPHTMPTFHAWQGFQVQSEHWVMRELGFKGDFPYADKITGILGIYLTEKAHPNRSLPGPRTTKLGHVKPEVLKKWVEKHRKELNKRDVPGIGWLIMWVALRMDEIGEGSVHDDQQAAKMLERMSLCGSGGCAVQ</sequence>
<name>A0A8J2ICF4_9PLEO</name>
<dbReference type="RefSeq" id="XP_043173059.1">
    <property type="nucleotide sequence ID" value="XM_043317124.1"/>
</dbReference>
<keyword evidence="2" id="KW-1185">Reference proteome</keyword>
<dbReference type="GeneID" id="67021717"/>
<dbReference type="AlphaFoldDB" id="A0A8J2ICF4"/>
<dbReference type="Proteomes" id="UP000676310">
    <property type="component" value="Unassembled WGS sequence"/>
</dbReference>
<reference evidence="1" key="1">
    <citation type="submission" date="2021-05" db="EMBL/GenBank/DDBJ databases">
        <authorList>
            <person name="Stam R."/>
        </authorList>
    </citation>
    <scope>NUCLEOTIDE SEQUENCE</scope>
    <source>
        <strain evidence="1">CS162</strain>
    </source>
</reference>
<organism evidence="1 2">
    <name type="scientific">Alternaria atra</name>
    <dbReference type="NCBI Taxonomy" id="119953"/>
    <lineage>
        <taxon>Eukaryota</taxon>
        <taxon>Fungi</taxon>
        <taxon>Dikarya</taxon>
        <taxon>Ascomycota</taxon>
        <taxon>Pezizomycotina</taxon>
        <taxon>Dothideomycetes</taxon>
        <taxon>Pleosporomycetidae</taxon>
        <taxon>Pleosporales</taxon>
        <taxon>Pleosporineae</taxon>
        <taxon>Pleosporaceae</taxon>
        <taxon>Alternaria</taxon>
        <taxon>Alternaria sect. Ulocladioides</taxon>
    </lineage>
</organism>
<comment type="caution">
    <text evidence="1">The sequence shown here is derived from an EMBL/GenBank/DDBJ whole genome shotgun (WGS) entry which is preliminary data.</text>
</comment>
<evidence type="ECO:0000313" key="1">
    <source>
        <dbReference type="EMBL" id="CAG5180893.1"/>
    </source>
</evidence>
<protein>
    <submittedName>
        <fullName evidence="1">Uncharacterized protein</fullName>
    </submittedName>
</protein>
<evidence type="ECO:0000313" key="2">
    <source>
        <dbReference type="Proteomes" id="UP000676310"/>
    </source>
</evidence>
<dbReference type="EMBL" id="CAJRGZ010000025">
    <property type="protein sequence ID" value="CAG5180893.1"/>
    <property type="molecule type" value="Genomic_DNA"/>
</dbReference>
<dbReference type="OrthoDB" id="3689656at2759"/>